<dbReference type="InterPro" id="IPR002772">
    <property type="entry name" value="Glyco_hydro_3_C"/>
</dbReference>
<keyword evidence="5 7" id="KW-0119">Carbohydrate metabolism</keyword>
<dbReference type="PRINTS" id="PR00133">
    <property type="entry name" value="GLHYDRLASE3"/>
</dbReference>
<dbReference type="Pfam" id="PF14310">
    <property type="entry name" value="Fn3-like"/>
    <property type="match status" value="1"/>
</dbReference>
<dbReference type="OrthoDB" id="47059at2759"/>
<comment type="similarity">
    <text evidence="2 7">Belongs to the glycosyl hydrolase 3 family.</text>
</comment>
<dbReference type="InterPro" id="IPR036881">
    <property type="entry name" value="Glyco_hydro_3_C_sf"/>
</dbReference>
<organism evidence="10 11">
    <name type="scientific">Rhodotorula toruloides</name>
    <name type="common">Yeast</name>
    <name type="synonym">Rhodosporidium toruloides</name>
    <dbReference type="NCBI Taxonomy" id="5286"/>
    <lineage>
        <taxon>Eukaryota</taxon>
        <taxon>Fungi</taxon>
        <taxon>Dikarya</taxon>
        <taxon>Basidiomycota</taxon>
        <taxon>Pucciniomycotina</taxon>
        <taxon>Microbotryomycetes</taxon>
        <taxon>Sporidiobolales</taxon>
        <taxon>Sporidiobolaceae</taxon>
        <taxon>Rhodotorula</taxon>
    </lineage>
</organism>
<keyword evidence="6 7" id="KW-0326">Glycosidase</keyword>
<dbReference type="Gene3D" id="3.20.20.300">
    <property type="entry name" value="Glycoside hydrolase, family 3, N-terminal domain"/>
    <property type="match status" value="1"/>
</dbReference>
<evidence type="ECO:0000256" key="5">
    <source>
        <dbReference type="ARBA" id="ARBA00023277"/>
    </source>
</evidence>
<dbReference type="Pfam" id="PF07691">
    <property type="entry name" value="PA14"/>
    <property type="match status" value="1"/>
</dbReference>
<evidence type="ECO:0000256" key="2">
    <source>
        <dbReference type="ARBA" id="ARBA00005336"/>
    </source>
</evidence>
<dbReference type="InterPro" id="IPR011658">
    <property type="entry name" value="PA14_dom"/>
</dbReference>
<evidence type="ECO:0000259" key="9">
    <source>
        <dbReference type="PROSITE" id="PS51820"/>
    </source>
</evidence>
<dbReference type="InterPro" id="IPR037524">
    <property type="entry name" value="PA14/GLEYA"/>
</dbReference>
<dbReference type="InterPro" id="IPR019800">
    <property type="entry name" value="Glyco_hydro_3_AS"/>
</dbReference>
<comment type="catalytic activity">
    <reaction evidence="1 7">
        <text>Hydrolysis of terminal, non-reducing beta-D-glucosyl residues with release of beta-D-glucose.</text>
        <dbReference type="EC" id="3.2.1.21"/>
    </reaction>
</comment>
<dbReference type="GO" id="GO:0008422">
    <property type="term" value="F:beta-glucosidase activity"/>
    <property type="evidence" value="ECO:0007669"/>
    <property type="project" value="UniProtKB-EC"/>
</dbReference>
<dbReference type="GO" id="GO:0030245">
    <property type="term" value="P:cellulose catabolic process"/>
    <property type="evidence" value="ECO:0007669"/>
    <property type="project" value="UniProtKB-UniPathway"/>
</dbReference>
<dbReference type="Gene3D" id="2.60.120.260">
    <property type="entry name" value="Galactose-binding domain-like"/>
    <property type="match status" value="1"/>
</dbReference>
<dbReference type="SUPFAM" id="SSF52279">
    <property type="entry name" value="Beta-D-glucan exohydrolase, C-terminal domain"/>
    <property type="match status" value="1"/>
</dbReference>
<dbReference type="InterPro" id="IPR026891">
    <property type="entry name" value="Fn3-like"/>
</dbReference>
<feature type="compositionally biased region" description="Acidic residues" evidence="8">
    <location>
        <begin position="855"/>
        <end position="864"/>
    </location>
</feature>
<dbReference type="EMBL" id="BJWK01000012">
    <property type="protein sequence ID" value="GEM10682.1"/>
    <property type="molecule type" value="Genomic_DNA"/>
</dbReference>
<accession>A0A511KJX7</accession>
<name>A0A511KJX7_RHOTO</name>
<reference evidence="10 11" key="1">
    <citation type="submission" date="2019-07" db="EMBL/GenBank/DDBJ databases">
        <title>Rhodotorula toruloides NBRC10032 genome sequencing.</title>
        <authorList>
            <person name="Shida Y."/>
            <person name="Takaku H."/>
            <person name="Ogasawara W."/>
            <person name="Mori K."/>
        </authorList>
    </citation>
    <scope>NUCLEOTIDE SEQUENCE [LARGE SCALE GENOMIC DNA]</scope>
    <source>
        <strain evidence="10 11">NBRC10032</strain>
    </source>
</reference>
<dbReference type="SMART" id="SM00758">
    <property type="entry name" value="PA14"/>
    <property type="match status" value="1"/>
</dbReference>
<keyword evidence="7" id="KW-0624">Polysaccharide degradation</keyword>
<dbReference type="InterPro" id="IPR013783">
    <property type="entry name" value="Ig-like_fold"/>
</dbReference>
<evidence type="ECO:0000313" key="11">
    <source>
        <dbReference type="Proteomes" id="UP000321518"/>
    </source>
</evidence>
<dbReference type="UniPathway" id="UPA00696"/>
<dbReference type="Pfam" id="PF01915">
    <property type="entry name" value="Glyco_hydro_3_C"/>
    <property type="match status" value="1"/>
</dbReference>
<evidence type="ECO:0000256" key="7">
    <source>
        <dbReference type="RuleBase" id="RU361161"/>
    </source>
</evidence>
<evidence type="ECO:0000256" key="3">
    <source>
        <dbReference type="ARBA" id="ARBA00012744"/>
    </source>
</evidence>
<feature type="region of interest" description="Disordered" evidence="8">
    <location>
        <begin position="850"/>
        <end position="873"/>
    </location>
</feature>
<protein>
    <recommendedName>
        <fullName evidence="3 7">beta-glucosidase</fullName>
        <ecNumber evidence="3 7">3.2.1.21</ecNumber>
    </recommendedName>
</protein>
<dbReference type="EC" id="3.2.1.21" evidence="3 7"/>
<evidence type="ECO:0000256" key="4">
    <source>
        <dbReference type="ARBA" id="ARBA00022801"/>
    </source>
</evidence>
<dbReference type="Gene3D" id="2.60.40.10">
    <property type="entry name" value="Immunoglobulins"/>
    <property type="match status" value="1"/>
</dbReference>
<comment type="pathway">
    <text evidence="7">Glycan metabolism; cellulose degradation.</text>
</comment>
<dbReference type="InterPro" id="IPR001764">
    <property type="entry name" value="Glyco_hydro_3_N"/>
</dbReference>
<dbReference type="InterPro" id="IPR017853">
    <property type="entry name" value="GH"/>
</dbReference>
<dbReference type="CDD" id="cd12148">
    <property type="entry name" value="fungal_TF_MHR"/>
    <property type="match status" value="1"/>
</dbReference>
<dbReference type="SMART" id="SM01217">
    <property type="entry name" value="Fn3_like"/>
    <property type="match status" value="1"/>
</dbReference>
<dbReference type="Gene3D" id="3.40.50.1700">
    <property type="entry name" value="Glycoside hydrolase family 3 C-terminal domain"/>
    <property type="match status" value="1"/>
</dbReference>
<sequence length="1420" mass="156331">MAPLTLEDFAQADLRDVLARLTVKERISLLAGPDWWTTTPIPRVGVPSIKVSDGPNGVRGSSHFRPTPAQTLPSATALGATFDVEAVEKMGKVLAHEAKAKGSSLLLAPTVNIQRNPLNGPAYIDGLQKNGVGATIKHYVGNDQEHERLSVDVQIPERALREIYLKPFEIAQRVAKPWSFMTSYSRVNGTHVSESKELLQDILRTEWKFDGLIMSDWHGTHSTDGAVNAGLDLEMPGPTRWRGELVTHLLAAGKIEIEAHNARAHAVLQPSRPRYLPRRLIRHDRSAKKNERNVLPLKKSIKKLAVIGPNTKTRTVSGGGSAYLTASYVVTPYEGIKEAAETNGIEVQYEPGCYAHRYLPMLDGLIRTKADDSGWTATFYNEAANSSFAPAVVDLLGTRIRINDQKPEGLADLFFLELEGYITPDESGPYDFGISLVGRAQVSVDDKLVVDNGWTTKQTPGPSFYGLGTIEEIGTVDVEAGKTYKIVVRYTNHPREVVEEQEAQQEDDEAGQKQPALMMAALRLGGAPRIQEDESIERAVKLSSESDAVVVVIGTNMDWEAEAADCASLALPGRTDELVSRILSANPNAVIVNQSGSAVAFPWIDKAATVVQAWFGGNCAGQAIADVLFEGSVNPSGRMSLSFPYRIEDCTAHLNWGSEGGKVLYGEGIFVGYRGYEETARSPMFAFGEGLSYTTFEWSQLSASLASSRPSSAADLSVSISLNVRNTGTIAGRDVVQIYILPPSTSTYRRPARELKGFVKTRLLAPHEEETVKLELPKEAFAYWRDSKDSKNGWVAEKGEYTVAAQRSSRKEDVVEVARVRLESTMYWRRLTHRLLRDIKRELEAALAEKSSVDPLEDGSDEEDELRHDDRSTGDEVHLLRNPLAIFAEQACEASSPTSPGSAAGGSTVGERYYESSLYLSRPESNFALDPVTAGILNLEELDRLIRLYFVRLRPFIFLLDANLHTTPFVRHHSPFLTTAIASVAATFDSRSAHIAVALARHASRLMLDILDSGLKSLEIVQGFFILSHWAAPDEISKRDRAWQILGFAWRVAIELRINIPLHNLAHVTYRNASEIGLEVINRNRQLTWNLLFCAELAMTVQTGCIDILRAPPIPDAASYSPTNLPLEYPNYNYAANVQVNSIFTRMIHLASDLRRERGTDKLRETFVAAWKPEMEAWKARWLNINPFVDIHAEGNVIILNLMSLRFAGGSAQPILAECKAAALRTLHKINSWQDPETELLYCSNYVVVHIAYAAVLLIQLEQRFQHGVSAEVKADVLRMADILEAVGKNRPNAFSPATLHAQRIRRLVASLSPPPQPAVPLSEDTLFWSGPPMPPIFPAPSLGSSRLSPPPPVHISATAVLDATPQELADVGPLAEFASSDASWSFSTEFNDSALPMMGLWGWPEPGWNEGPGEAVHTG</sequence>
<evidence type="ECO:0000256" key="6">
    <source>
        <dbReference type="ARBA" id="ARBA00023295"/>
    </source>
</evidence>
<dbReference type="PANTHER" id="PTHR42715:SF10">
    <property type="entry name" value="BETA-GLUCOSIDASE"/>
    <property type="match status" value="1"/>
</dbReference>
<evidence type="ECO:0000256" key="8">
    <source>
        <dbReference type="SAM" id="MobiDB-lite"/>
    </source>
</evidence>
<dbReference type="PROSITE" id="PS00775">
    <property type="entry name" value="GLYCOSYL_HYDROL_F3"/>
    <property type="match status" value="1"/>
</dbReference>
<keyword evidence="4 7" id="KW-0378">Hydrolase</keyword>
<proteinExistence type="inferred from homology"/>
<gene>
    <name evidence="10" type="ORF">Rt10032_c12g4699</name>
</gene>
<dbReference type="PROSITE" id="PS51820">
    <property type="entry name" value="PA14"/>
    <property type="match status" value="1"/>
</dbReference>
<dbReference type="InterPro" id="IPR050288">
    <property type="entry name" value="Cellulose_deg_GH3"/>
</dbReference>
<comment type="caution">
    <text evidence="10">The sequence shown here is derived from an EMBL/GenBank/DDBJ whole genome shotgun (WGS) entry which is preliminary data.</text>
</comment>
<dbReference type="Proteomes" id="UP000321518">
    <property type="component" value="Unassembled WGS sequence"/>
</dbReference>
<evidence type="ECO:0000256" key="1">
    <source>
        <dbReference type="ARBA" id="ARBA00000448"/>
    </source>
</evidence>
<dbReference type="SUPFAM" id="SSF56988">
    <property type="entry name" value="Anthrax protective antigen"/>
    <property type="match status" value="1"/>
</dbReference>
<feature type="domain" description="PA14" evidence="9">
    <location>
        <begin position="370"/>
        <end position="540"/>
    </location>
</feature>
<evidence type="ECO:0000313" key="10">
    <source>
        <dbReference type="EMBL" id="GEM10682.1"/>
    </source>
</evidence>
<dbReference type="InterPro" id="IPR036962">
    <property type="entry name" value="Glyco_hydro_3_N_sf"/>
</dbReference>
<dbReference type="Pfam" id="PF00933">
    <property type="entry name" value="Glyco_hydro_3"/>
    <property type="match status" value="1"/>
</dbReference>
<dbReference type="SUPFAM" id="SSF51445">
    <property type="entry name" value="(Trans)glycosidases"/>
    <property type="match status" value="1"/>
</dbReference>
<dbReference type="PANTHER" id="PTHR42715">
    <property type="entry name" value="BETA-GLUCOSIDASE"/>
    <property type="match status" value="1"/>
</dbReference>